<dbReference type="Pfam" id="PF01207">
    <property type="entry name" value="Dus"/>
    <property type="match status" value="1"/>
</dbReference>
<dbReference type="CDD" id="cd02801">
    <property type="entry name" value="DUS_like_FMN"/>
    <property type="match status" value="1"/>
</dbReference>
<keyword evidence="1 5" id="KW-0285">Flavoprotein</keyword>
<dbReference type="Gene3D" id="3.20.20.70">
    <property type="entry name" value="Aldolase class I"/>
    <property type="match status" value="1"/>
</dbReference>
<comment type="cofactor">
    <cofactor evidence="5">
        <name>FMN</name>
        <dbReference type="ChEBI" id="CHEBI:58210"/>
    </cofactor>
</comment>
<dbReference type="PANTHER" id="PTHR45846">
    <property type="entry name" value="TRNA-DIHYDROURIDINE(47) SYNTHASE [NAD(P)(+)]-LIKE"/>
    <property type="match status" value="1"/>
</dbReference>
<keyword evidence="2 5" id="KW-0288">FMN</keyword>
<proteinExistence type="inferred from homology"/>
<keyword evidence="4 5" id="KW-0560">Oxidoreductase</keyword>
<accession>A0ABM7RJM2</accession>
<name>A0ABM7RJM2_9BACT</name>
<dbReference type="PANTHER" id="PTHR45846:SF1">
    <property type="entry name" value="TRNA-DIHYDROURIDINE(47) SYNTHASE [NAD(P)(+)]-LIKE"/>
    <property type="match status" value="1"/>
</dbReference>
<evidence type="ECO:0000256" key="1">
    <source>
        <dbReference type="ARBA" id="ARBA00022630"/>
    </source>
</evidence>
<dbReference type="EMBL" id="AP024702">
    <property type="protein sequence ID" value="BCX47194.1"/>
    <property type="molecule type" value="Genomic_DNA"/>
</dbReference>
<reference evidence="7 8" key="1">
    <citation type="submission" date="2021-06" db="EMBL/GenBank/DDBJ databases">
        <title>Complete genome of Haloferula helveola possessing various polysaccharide degrading enzymes.</title>
        <authorList>
            <person name="Takami H."/>
            <person name="Huang C."/>
            <person name="Hamasaki K."/>
        </authorList>
    </citation>
    <scope>NUCLEOTIDE SEQUENCE [LARGE SCALE GENOMIC DNA]</scope>
    <source>
        <strain evidence="7 8">CN-1</strain>
    </source>
</reference>
<protein>
    <recommendedName>
        <fullName evidence="5">tRNA-dihydrouridine synthase</fullName>
        <ecNumber evidence="5">1.3.1.-</ecNumber>
    </recommendedName>
</protein>
<comment type="similarity">
    <text evidence="5">Belongs to the dus family.</text>
</comment>
<evidence type="ECO:0000256" key="2">
    <source>
        <dbReference type="ARBA" id="ARBA00022643"/>
    </source>
</evidence>
<evidence type="ECO:0000256" key="5">
    <source>
        <dbReference type="PIRNR" id="PIRNR006621"/>
    </source>
</evidence>
<comment type="function">
    <text evidence="5">Catalyzes the synthesis of 5,6-dihydrouridine (D), a modified base found in the D-loop of most tRNAs, via the reduction of the C5-C6 double bond in target uridines.</text>
</comment>
<organism evidence="7 8">
    <name type="scientific">Haloferula helveola</name>
    <dbReference type="NCBI Taxonomy" id="490095"/>
    <lineage>
        <taxon>Bacteria</taxon>
        <taxon>Pseudomonadati</taxon>
        <taxon>Verrucomicrobiota</taxon>
        <taxon>Verrucomicrobiia</taxon>
        <taxon>Verrucomicrobiales</taxon>
        <taxon>Verrucomicrobiaceae</taxon>
        <taxon>Haloferula</taxon>
    </lineage>
</organism>
<dbReference type="PIRSF" id="PIRSF006621">
    <property type="entry name" value="Dus"/>
    <property type="match status" value="1"/>
</dbReference>
<evidence type="ECO:0000256" key="3">
    <source>
        <dbReference type="ARBA" id="ARBA00022694"/>
    </source>
</evidence>
<keyword evidence="3 5" id="KW-0819">tRNA processing</keyword>
<gene>
    <name evidence="7" type="ORF">HAHE_11020</name>
</gene>
<evidence type="ECO:0000259" key="6">
    <source>
        <dbReference type="Pfam" id="PF01207"/>
    </source>
</evidence>
<dbReference type="Proteomes" id="UP001374893">
    <property type="component" value="Chromosome"/>
</dbReference>
<dbReference type="InterPro" id="IPR001269">
    <property type="entry name" value="DUS_fam"/>
</dbReference>
<evidence type="ECO:0000313" key="8">
    <source>
        <dbReference type="Proteomes" id="UP001374893"/>
    </source>
</evidence>
<dbReference type="SUPFAM" id="SSF51395">
    <property type="entry name" value="FMN-linked oxidoreductases"/>
    <property type="match status" value="1"/>
</dbReference>
<evidence type="ECO:0000313" key="7">
    <source>
        <dbReference type="EMBL" id="BCX47194.1"/>
    </source>
</evidence>
<dbReference type="EC" id="1.3.1.-" evidence="5"/>
<keyword evidence="8" id="KW-1185">Reference proteome</keyword>
<sequence>MIDLLPTDRPALYLAPMQDVTDLTFMRVLSRYGGADVYVTEYFRVHEVSVPDPWILRSIDENPTGRPVFAQMIGQDIEALVRTAKELLRHPVAGIDLNLGCPAPVVCKKEAGGGLLRNLPKVDRILGALRDAIPTRFTVKTRVGYDSPDEFPALLDVFRRHSIDALAIHGRTVVERYQTPVHPERIREAVETMPCPVIANGNVIDVPTGLAYHEQTAAAGLMIGRGAIRNPWLFDQLRAGFSGDPVPAPTCRDLLGYVRTLYEEIARDTSGFEPHLHVQRMKKTMVYVTQGHDPEFEYRLRRAKQPEEFHSICDAFLDHDEPMPPRPNENSRLFCGFSELKSGASQPPLPSPSSP</sequence>
<evidence type="ECO:0000256" key="4">
    <source>
        <dbReference type="ARBA" id="ARBA00023002"/>
    </source>
</evidence>
<dbReference type="InterPro" id="IPR013785">
    <property type="entry name" value="Aldolase_TIM"/>
</dbReference>
<dbReference type="InterPro" id="IPR035587">
    <property type="entry name" value="DUS-like_FMN-bd"/>
</dbReference>
<feature type="domain" description="DUS-like FMN-binding" evidence="6">
    <location>
        <begin position="14"/>
        <end position="314"/>
    </location>
</feature>